<keyword evidence="1" id="KW-0687">Ribonucleoprotein</keyword>
<gene>
    <name evidence="1" type="ORF">Q604_UNBC03773G0001</name>
</gene>
<accession>W1YKL4</accession>
<comment type="caution">
    <text evidence="1">The sequence shown here is derived from an EMBL/GenBank/DDBJ whole genome shotgun (WGS) entry which is preliminary data.</text>
</comment>
<organism evidence="1">
    <name type="scientific">human gut metagenome</name>
    <dbReference type="NCBI Taxonomy" id="408170"/>
    <lineage>
        <taxon>unclassified sequences</taxon>
        <taxon>metagenomes</taxon>
        <taxon>organismal metagenomes</taxon>
    </lineage>
</organism>
<sequence>MTTTTPSPAPVAVNDIGSTEEILAAVDETMKYFDDGDIVEGT</sequence>
<reference evidence="1" key="1">
    <citation type="submission" date="2013-12" db="EMBL/GenBank/DDBJ databases">
        <title>A Varibaculum cambriense genome reconstructed from a premature infant gut community with otherwise low bacterial novelty that shifts toward anaerobic metabolism during the third week of life.</title>
        <authorList>
            <person name="Brown C.T."/>
            <person name="Sharon I."/>
            <person name="Thomas B.C."/>
            <person name="Castelle C.J."/>
            <person name="Morowitz M.J."/>
            <person name="Banfield J.F."/>
        </authorList>
    </citation>
    <scope>NUCLEOTIDE SEQUENCE</scope>
</reference>
<proteinExistence type="predicted"/>
<name>W1YKL4_9ZZZZ</name>
<feature type="non-terminal residue" evidence="1">
    <location>
        <position position="42"/>
    </location>
</feature>
<dbReference type="AlphaFoldDB" id="W1YKL4"/>
<dbReference type="EMBL" id="AZMM01003773">
    <property type="protein sequence ID" value="ETJ42260.1"/>
    <property type="molecule type" value="Genomic_DNA"/>
</dbReference>
<evidence type="ECO:0000313" key="1">
    <source>
        <dbReference type="EMBL" id="ETJ42260.1"/>
    </source>
</evidence>
<dbReference type="GO" id="GO:0005840">
    <property type="term" value="C:ribosome"/>
    <property type="evidence" value="ECO:0007669"/>
    <property type="project" value="UniProtKB-KW"/>
</dbReference>
<protein>
    <submittedName>
        <fullName evidence="1">30S ribosomal protein S1</fullName>
    </submittedName>
</protein>
<keyword evidence="1" id="KW-0689">Ribosomal protein</keyword>